<evidence type="ECO:0000256" key="5">
    <source>
        <dbReference type="SAM" id="Phobius"/>
    </source>
</evidence>
<evidence type="ECO:0000259" key="6">
    <source>
        <dbReference type="Pfam" id="PF02656"/>
    </source>
</evidence>
<proteinExistence type="predicted"/>
<dbReference type="AlphaFoldDB" id="A0A921NWG8"/>
<keyword evidence="2 5" id="KW-0812">Transmembrane</keyword>
<feature type="transmembrane region" description="Helical" evidence="5">
    <location>
        <begin position="86"/>
        <end position="104"/>
    </location>
</feature>
<dbReference type="EMBL" id="APKE01000014">
    <property type="protein sequence ID" value="KAF0676616.1"/>
    <property type="molecule type" value="Genomic_DNA"/>
</dbReference>
<feature type="domain" description="DUF202" evidence="6">
    <location>
        <begin position="44"/>
        <end position="105"/>
    </location>
</feature>
<dbReference type="GO" id="GO:0012505">
    <property type="term" value="C:endomembrane system"/>
    <property type="evidence" value="ECO:0007669"/>
    <property type="project" value="UniProtKB-SubCell"/>
</dbReference>
<evidence type="ECO:0000313" key="8">
    <source>
        <dbReference type="Proteomes" id="UP000698242"/>
    </source>
</evidence>
<comment type="subcellular location">
    <subcellularLocation>
        <location evidence="1">Endomembrane system</location>
        <topology evidence="1">Multi-pass membrane protein</topology>
    </subcellularLocation>
</comment>
<keyword evidence="4 5" id="KW-0472">Membrane</keyword>
<evidence type="ECO:0000313" key="7">
    <source>
        <dbReference type="EMBL" id="KAF0676616.1"/>
    </source>
</evidence>
<reference evidence="7" key="1">
    <citation type="submission" date="2013-03" db="EMBL/GenBank/DDBJ databases">
        <title>Genome Sequence of the Profundibacterium mesophilum strain KAUST100406-0324T from Red Sea, a novel genus in the family Rhodobacteraceae.</title>
        <authorList>
            <person name="Essack M."/>
            <person name="Alam I."/>
            <person name="Lafi F."/>
            <person name="Alawi W."/>
            <person name="Kamanu F."/>
            <person name="Al-Suwailem A."/>
            <person name="Lee O.O."/>
            <person name="Xu Y."/>
            <person name="Bajic V."/>
            <person name="Qian P.-Y."/>
            <person name="Archer J."/>
        </authorList>
    </citation>
    <scope>NUCLEOTIDE SEQUENCE</scope>
    <source>
        <strain evidence="7">KAUST100406-0324</strain>
    </source>
</reference>
<evidence type="ECO:0000256" key="4">
    <source>
        <dbReference type="ARBA" id="ARBA00023136"/>
    </source>
</evidence>
<feature type="transmembrane region" description="Helical" evidence="5">
    <location>
        <begin position="125"/>
        <end position="146"/>
    </location>
</feature>
<name>A0A921NWG8_9RHOB</name>
<gene>
    <name evidence="7" type="ORF">PMES_01348</name>
</gene>
<organism evidence="7 8">
    <name type="scientific">Profundibacterium mesophilum KAUST100406-0324</name>
    <dbReference type="NCBI Taxonomy" id="1037889"/>
    <lineage>
        <taxon>Bacteria</taxon>
        <taxon>Pseudomonadati</taxon>
        <taxon>Pseudomonadota</taxon>
        <taxon>Alphaproteobacteria</taxon>
        <taxon>Rhodobacterales</taxon>
        <taxon>Roseobacteraceae</taxon>
        <taxon>Profundibacterium</taxon>
    </lineage>
</organism>
<sequence length="147" mass="16080">MPQRLDMPGPRIKMPLMGTRDKKSALARDRTDWAEDRTDWAEDRTILANERTFASWLRTGLTALAVAIALAAIFGDAEGPISPARSVASIFVLGAIIVFWMARGKTLSSLDDLDRHSVDAMRRRGITAITVLMMLGAAGTGVLLWIV</sequence>
<comment type="caution">
    <text evidence="7">The sequence shown here is derived from an EMBL/GenBank/DDBJ whole genome shotgun (WGS) entry which is preliminary data.</text>
</comment>
<accession>A0A921NWG8</accession>
<evidence type="ECO:0000256" key="1">
    <source>
        <dbReference type="ARBA" id="ARBA00004127"/>
    </source>
</evidence>
<protein>
    <recommendedName>
        <fullName evidence="6">DUF202 domain-containing protein</fullName>
    </recommendedName>
</protein>
<evidence type="ECO:0000256" key="3">
    <source>
        <dbReference type="ARBA" id="ARBA00022989"/>
    </source>
</evidence>
<dbReference type="InterPro" id="IPR003807">
    <property type="entry name" value="DUF202"/>
</dbReference>
<dbReference type="Pfam" id="PF02656">
    <property type="entry name" value="DUF202"/>
    <property type="match status" value="1"/>
</dbReference>
<keyword evidence="3 5" id="KW-1133">Transmembrane helix</keyword>
<dbReference type="Proteomes" id="UP000698242">
    <property type="component" value="Unassembled WGS sequence"/>
</dbReference>
<feature type="transmembrane region" description="Helical" evidence="5">
    <location>
        <begin position="56"/>
        <end position="74"/>
    </location>
</feature>
<evidence type="ECO:0000256" key="2">
    <source>
        <dbReference type="ARBA" id="ARBA00022692"/>
    </source>
</evidence>
<keyword evidence="8" id="KW-1185">Reference proteome</keyword>